<dbReference type="EMBL" id="JN638751">
    <property type="protein sequence ID" value="AEO93725.1"/>
    <property type="molecule type" value="Genomic_DNA"/>
</dbReference>
<proteinExistence type="predicted"/>
<sequence>MLLDIKLRVSEIESVKELIAISDQINISKEEKNLYKMIATRGKNTIKVTIETNENKMIYSMKNEQPYAEKIHDIEEIVEYLYVNDNQELQSKLDAILCKNNLCPICNSELELDIYAVAEVISCKNKCYSVIDLTGRFKLYFHVVIFGENISASPHDKILNKVDTVNQLYDKINLWKDNDNYLTKMLMEGN</sequence>
<name>G3MAK8_9CAUD</name>
<keyword evidence="2" id="KW-1185">Reference proteome</keyword>
<accession>G3MAK8</accession>
<dbReference type="RefSeq" id="YP_009015770.1">
    <property type="nucleotide sequence ID" value="NC_023719.1"/>
</dbReference>
<dbReference type="GeneID" id="18563681"/>
<protein>
    <submittedName>
        <fullName evidence="1">Gp467</fullName>
    </submittedName>
</protein>
<reference evidence="1 2" key="1">
    <citation type="submission" date="2011-09" db="EMBL/GenBank/DDBJ databases">
        <authorList>
            <person name="Pope W.H."/>
            <person name="Pedulla M.L."/>
            <person name="Ford M.E."/>
            <person name="Peebles C.L."/>
            <person name="Hatfull G.H."/>
            <person name="Hendrix R.W."/>
        </authorList>
    </citation>
    <scope>NUCLEOTIDE SEQUENCE [LARGE SCALE GENOMIC DNA]</scope>
    <source>
        <strain evidence="1">G</strain>
    </source>
</reference>
<dbReference type="Proteomes" id="UP000009273">
    <property type="component" value="Segment"/>
</dbReference>
<evidence type="ECO:0000313" key="1">
    <source>
        <dbReference type="EMBL" id="AEO93725.1"/>
    </source>
</evidence>
<organism evidence="1 2">
    <name type="scientific">Bacillus phage G</name>
    <dbReference type="NCBI Taxonomy" id="2884420"/>
    <lineage>
        <taxon>Viruses</taxon>
        <taxon>Duplodnaviria</taxon>
        <taxon>Heunggongvirae</taxon>
        <taxon>Uroviricota</taxon>
        <taxon>Caudoviricetes</taxon>
        <taxon>Donellivirus</taxon>
        <taxon>Donellivirus gee</taxon>
    </lineage>
</organism>
<dbReference type="KEGG" id="vg:18563681"/>
<evidence type="ECO:0000313" key="2">
    <source>
        <dbReference type="Proteomes" id="UP000009273"/>
    </source>
</evidence>
<gene>
    <name evidence="1" type="primary">467</name>
    <name evidence="1" type="ORF">G_467</name>
</gene>